<dbReference type="InterPro" id="IPR047951">
    <property type="entry name" value="Transpos_ISL3"/>
</dbReference>
<proteinExistence type="predicted"/>
<dbReference type="OrthoDB" id="3238779at2"/>
<dbReference type="EMBL" id="STGY01000048">
    <property type="protein sequence ID" value="THV41222.1"/>
    <property type="molecule type" value="Genomic_DNA"/>
</dbReference>
<feature type="region of interest" description="Disordered" evidence="1">
    <location>
        <begin position="238"/>
        <end position="261"/>
    </location>
</feature>
<accession>A0A4S8QDQ3</accession>
<sequence>MVQDGDGVVIQARTAARQTRCTACNTWSERVHSRYRRRLRDALTACRPVVIELLVRRFHCDNSDCERVIFTEQVEGLTSRHAQRTPPLRAMLEAIGLALAGRAGARLATQIGARAGRSSLLRLIRALPEPEVGTVPVLGVDDFAFRRGHTYGTILIDMATHRPIDLHDGRDSAPLQAWLRAHPGVEVVCRDRSSSYADAVRVAAPDAIQVADRFHLWQNLIAAVEACLMRHRNAFDEPLFTPDQPAEHEPPAVEEPDEAAEDEPLGRVALRYRANHQTVHKLLAEGHSLRAIARHLGWSRHNVRKLARAERWKDLVVEQRPRGSKLDDFKLYLHVEWDAGRINATDLCQEIRAMGYQGSYAILAAYLRQYRPGELRKPGPIKTVAPPSIREVTGWFTRHPDRLSEADRLQLKTLLTRCPPLEEVHELVKSFATMMSEREGHRLPEWIDVVLASDHPSLRRFARGLRKDFDAVTAGLTLPHSSGAVEGNVNRLKMIKRKLYGRANLDLLRKLVLLNH</sequence>
<feature type="compositionally biased region" description="Acidic residues" evidence="1">
    <location>
        <begin position="252"/>
        <end position="261"/>
    </location>
</feature>
<keyword evidence="4" id="KW-1185">Reference proteome</keyword>
<dbReference type="PANTHER" id="PTHR33498">
    <property type="entry name" value="TRANSPOSASE FOR INSERTION SEQUENCE ELEMENT IS1557"/>
    <property type="match status" value="1"/>
</dbReference>
<dbReference type="Pfam" id="PF01610">
    <property type="entry name" value="DDE_Tnp_ISL3"/>
    <property type="match status" value="2"/>
</dbReference>
<dbReference type="InterPro" id="IPR002560">
    <property type="entry name" value="Transposase_DDE"/>
</dbReference>
<feature type="domain" description="Transposase IS204/IS1001/IS1096/IS1165 DDE" evidence="2">
    <location>
        <begin position="138"/>
        <end position="237"/>
    </location>
</feature>
<dbReference type="PANTHER" id="PTHR33498:SF1">
    <property type="entry name" value="TRANSPOSASE FOR INSERTION SEQUENCE ELEMENT IS1557"/>
    <property type="match status" value="1"/>
</dbReference>
<dbReference type="NCBIfam" id="NF033550">
    <property type="entry name" value="transpos_ISL3"/>
    <property type="match status" value="1"/>
</dbReference>
<feature type="domain" description="Transposase IS204/IS1001/IS1096/IS1165 DDE" evidence="2">
    <location>
        <begin position="396"/>
        <end position="509"/>
    </location>
</feature>
<dbReference type="AlphaFoldDB" id="A0A4S8QDQ3"/>
<evidence type="ECO:0000313" key="4">
    <source>
        <dbReference type="Proteomes" id="UP000308760"/>
    </source>
</evidence>
<evidence type="ECO:0000259" key="2">
    <source>
        <dbReference type="Pfam" id="PF01610"/>
    </source>
</evidence>
<reference evidence="3 4" key="2">
    <citation type="submission" date="2019-05" db="EMBL/GenBank/DDBJ databases">
        <title>Glycomyces buryatensis sp. nov.</title>
        <authorList>
            <person name="Nikitina E."/>
        </authorList>
    </citation>
    <scope>NUCLEOTIDE SEQUENCE [LARGE SCALE GENOMIC DNA]</scope>
    <source>
        <strain evidence="3 4">18</strain>
    </source>
</reference>
<name>A0A4S8QDQ3_9ACTN</name>
<gene>
    <name evidence="3" type="ORF">FAB82_12760</name>
</gene>
<evidence type="ECO:0000256" key="1">
    <source>
        <dbReference type="SAM" id="MobiDB-lite"/>
    </source>
</evidence>
<protein>
    <submittedName>
        <fullName evidence="3">ISL3 family transposase</fullName>
    </submittedName>
</protein>
<organism evidence="3 4">
    <name type="scientific">Glycomyces buryatensis</name>
    <dbReference type="NCBI Taxonomy" id="2570927"/>
    <lineage>
        <taxon>Bacteria</taxon>
        <taxon>Bacillati</taxon>
        <taxon>Actinomycetota</taxon>
        <taxon>Actinomycetes</taxon>
        <taxon>Glycomycetales</taxon>
        <taxon>Glycomycetaceae</taxon>
        <taxon>Glycomyces</taxon>
    </lineage>
</organism>
<evidence type="ECO:0000313" key="3">
    <source>
        <dbReference type="EMBL" id="THV41222.1"/>
    </source>
</evidence>
<dbReference type="Proteomes" id="UP000308760">
    <property type="component" value="Unassembled WGS sequence"/>
</dbReference>
<comment type="caution">
    <text evidence="3">The sequence shown here is derived from an EMBL/GenBank/DDBJ whole genome shotgun (WGS) entry which is preliminary data.</text>
</comment>
<reference evidence="4" key="1">
    <citation type="submission" date="2019-04" db="EMBL/GenBank/DDBJ databases">
        <title>Nocardioides xinjiangensis sp. nov.</title>
        <authorList>
            <person name="Liu S."/>
        </authorList>
    </citation>
    <scope>NUCLEOTIDE SEQUENCE [LARGE SCALE GENOMIC DNA]</scope>
    <source>
        <strain evidence="4">18</strain>
    </source>
</reference>